<comment type="caution">
    <text evidence="3">The sequence shown here is derived from an EMBL/GenBank/DDBJ whole genome shotgun (WGS) entry which is preliminary data.</text>
</comment>
<proteinExistence type="predicted"/>
<dbReference type="Pfam" id="PF17131">
    <property type="entry name" value="LolA_like"/>
    <property type="match status" value="1"/>
</dbReference>
<keyword evidence="1" id="KW-0732">Signal</keyword>
<organism evidence="3 4">
    <name type="scientific">Flavivirga jejuensis</name>
    <dbReference type="NCBI Taxonomy" id="870487"/>
    <lineage>
        <taxon>Bacteria</taxon>
        <taxon>Pseudomonadati</taxon>
        <taxon>Bacteroidota</taxon>
        <taxon>Flavobacteriia</taxon>
        <taxon>Flavobacteriales</taxon>
        <taxon>Flavobacteriaceae</taxon>
        <taxon>Flavivirga</taxon>
    </lineage>
</organism>
<dbReference type="CDD" id="cd16329">
    <property type="entry name" value="LolA_like"/>
    <property type="match status" value="1"/>
</dbReference>
<name>A0ABT8WN07_9FLAO</name>
<dbReference type="Gene3D" id="2.50.20.10">
    <property type="entry name" value="Lipoprotein localisation LolA/LolB/LppX"/>
    <property type="match status" value="1"/>
</dbReference>
<protein>
    <submittedName>
        <fullName evidence="3">Outer membrane lipoprotein-sorting protein</fullName>
    </submittedName>
</protein>
<accession>A0ABT8WN07</accession>
<keyword evidence="4" id="KW-1185">Reference proteome</keyword>
<dbReference type="RefSeq" id="WP_303301551.1">
    <property type="nucleotide sequence ID" value="NZ_BAABDA010000050.1"/>
</dbReference>
<evidence type="ECO:0000313" key="4">
    <source>
        <dbReference type="Proteomes" id="UP001176806"/>
    </source>
</evidence>
<evidence type="ECO:0000259" key="2">
    <source>
        <dbReference type="Pfam" id="PF17131"/>
    </source>
</evidence>
<reference evidence="3" key="1">
    <citation type="submission" date="2023-07" db="EMBL/GenBank/DDBJ databases">
        <title>Two novel species in the genus Flavivirga.</title>
        <authorList>
            <person name="Kwon K."/>
        </authorList>
    </citation>
    <scope>NUCLEOTIDE SEQUENCE</scope>
    <source>
        <strain evidence="3">KACC 14158</strain>
    </source>
</reference>
<dbReference type="Proteomes" id="UP001176806">
    <property type="component" value="Unassembled WGS sequence"/>
</dbReference>
<keyword evidence="3" id="KW-0449">Lipoprotein</keyword>
<dbReference type="InterPro" id="IPR033399">
    <property type="entry name" value="TP_0789-like"/>
</dbReference>
<evidence type="ECO:0000313" key="3">
    <source>
        <dbReference type="EMBL" id="MDO5974410.1"/>
    </source>
</evidence>
<dbReference type="EMBL" id="JAUOEL010000003">
    <property type="protein sequence ID" value="MDO5974410.1"/>
    <property type="molecule type" value="Genomic_DNA"/>
</dbReference>
<feature type="chain" id="PRO_5047374409" evidence="1">
    <location>
        <begin position="21"/>
        <end position="254"/>
    </location>
</feature>
<evidence type="ECO:0000256" key="1">
    <source>
        <dbReference type="SAM" id="SignalP"/>
    </source>
</evidence>
<gene>
    <name evidence="3" type="ORF">Q4Q40_09460</name>
</gene>
<sequence length="254" mass="28963">MKKTVLALLALIFLVSTSFKEVSDTTDFEEILKQSDFYRGGRVPGISWDLEVQNIEEGNLRNKLNLKVEATTNSESQYALISFLKPKKYDGQKLLLRGNNMWFVKRGMRRPVPISGRQRLSGSAANADAAAANYFLDYDIINTSSETIEGKACWKLELIAKKNLVSYSKIIYWISKEESFGLKADFFGKSGKLIKTGYFDYENKVTYENKSYKYISKITIIDKINTKDKTILDIVNPAFEAYSNAKFQKNSLLE</sequence>
<feature type="signal peptide" evidence="1">
    <location>
        <begin position="1"/>
        <end position="20"/>
    </location>
</feature>
<feature type="domain" description="Uncharacterized protein TP-0789" evidence="2">
    <location>
        <begin position="76"/>
        <end position="252"/>
    </location>
</feature>